<accession>A0A1H3T292</accession>
<sequence length="237" mass="26454">MIALYIGLFLIGIGFLVKAFPNLISGYNTMSQKQKEKVDIVRLSTFMRNGFVVMGLLVIFGYLALKLIGKHALLGYFIPGVILTGVIFLVFKAKKFDQNEGNMVKSKLKNLIGIIVITLVAVMIVYGVIPSKFELSDDRVIFSGMYGTEIEKFNVETVSLINKMPPIKARTNGLGLGPIRKGFFRIEDQGKCRLLLHSFQGPFVKISTKDQGTIFVNFKDQAKTELVYAEIMALNEL</sequence>
<protein>
    <recommendedName>
        <fullName evidence="4">DUF3784 domain-containing protein</fullName>
    </recommendedName>
</protein>
<reference evidence="2 3" key="1">
    <citation type="submission" date="2016-10" db="EMBL/GenBank/DDBJ databases">
        <authorList>
            <person name="Varghese N."/>
            <person name="Submissions S."/>
        </authorList>
    </citation>
    <scope>NUCLEOTIDE SEQUENCE [LARGE SCALE GENOMIC DNA]</scope>
    <source>
        <strain evidence="2 3">DSM 17997</strain>
    </source>
</reference>
<proteinExistence type="predicted"/>
<evidence type="ECO:0000256" key="1">
    <source>
        <dbReference type="SAM" id="Phobius"/>
    </source>
</evidence>
<dbReference type="InterPro" id="IPR017259">
    <property type="entry name" value="UCP037672"/>
</dbReference>
<name>A0A1H3T292_9BACT</name>
<dbReference type="EMBL" id="FNQC01000014">
    <property type="protein sequence ID" value="SDZ43459.1"/>
    <property type="molecule type" value="Genomic_DNA"/>
</dbReference>
<keyword evidence="1" id="KW-0472">Membrane</keyword>
<evidence type="ECO:0000313" key="2">
    <source>
        <dbReference type="EMBL" id="SDZ43459.1"/>
    </source>
</evidence>
<feature type="transmembrane region" description="Helical" evidence="1">
    <location>
        <begin position="6"/>
        <end position="25"/>
    </location>
</feature>
<feature type="transmembrane region" description="Helical" evidence="1">
    <location>
        <begin position="71"/>
        <end position="91"/>
    </location>
</feature>
<keyword evidence="1" id="KW-0812">Transmembrane</keyword>
<gene>
    <name evidence="2" type="ORF">SAMN05444412_11491</name>
</gene>
<dbReference type="RefSeq" id="WP_019599264.1">
    <property type="nucleotide sequence ID" value="NZ_FNQC01000014.1"/>
</dbReference>
<feature type="transmembrane region" description="Helical" evidence="1">
    <location>
        <begin position="46"/>
        <end position="65"/>
    </location>
</feature>
<organism evidence="2 3">
    <name type="scientific">Rhodonellum ikkaensis</name>
    <dbReference type="NCBI Taxonomy" id="336829"/>
    <lineage>
        <taxon>Bacteria</taxon>
        <taxon>Pseudomonadati</taxon>
        <taxon>Bacteroidota</taxon>
        <taxon>Cytophagia</taxon>
        <taxon>Cytophagales</taxon>
        <taxon>Cytophagaceae</taxon>
        <taxon>Rhodonellum</taxon>
    </lineage>
</organism>
<feature type="transmembrane region" description="Helical" evidence="1">
    <location>
        <begin position="111"/>
        <end position="129"/>
    </location>
</feature>
<keyword evidence="3" id="KW-1185">Reference proteome</keyword>
<keyword evidence="1" id="KW-1133">Transmembrane helix</keyword>
<evidence type="ECO:0008006" key="4">
    <source>
        <dbReference type="Google" id="ProtNLM"/>
    </source>
</evidence>
<dbReference type="Proteomes" id="UP000199663">
    <property type="component" value="Unassembled WGS sequence"/>
</dbReference>
<comment type="caution">
    <text evidence="2">The sequence shown here is derived from an EMBL/GenBank/DDBJ whole genome shotgun (WGS) entry which is preliminary data.</text>
</comment>
<evidence type="ECO:0000313" key="3">
    <source>
        <dbReference type="Proteomes" id="UP000199663"/>
    </source>
</evidence>
<dbReference type="Pfam" id="PF12650">
    <property type="entry name" value="DUF3784"/>
    <property type="match status" value="1"/>
</dbReference>